<dbReference type="Proteomes" id="UP000824023">
    <property type="component" value="Unassembled WGS sequence"/>
</dbReference>
<name>A0A9D2A5E1_9BACE</name>
<feature type="domain" description="Glycosyltransferase 2-like" evidence="8">
    <location>
        <begin position="5"/>
        <end position="172"/>
    </location>
</feature>
<dbReference type="Gene3D" id="3.90.550.10">
    <property type="entry name" value="Spore Coat Polysaccharide Biosynthesis Protein SpsA, Chain A"/>
    <property type="match status" value="1"/>
</dbReference>
<evidence type="ECO:0000256" key="2">
    <source>
        <dbReference type="ARBA" id="ARBA00022676"/>
    </source>
</evidence>
<dbReference type="GO" id="GO:0016757">
    <property type="term" value="F:glycosyltransferase activity"/>
    <property type="evidence" value="ECO:0007669"/>
    <property type="project" value="UniProtKB-KW"/>
</dbReference>
<accession>A0A9D2A5E1</accession>
<dbReference type="PANTHER" id="PTHR48090:SF1">
    <property type="entry name" value="PROPHAGE BACTOPRENOL GLUCOSYL TRANSFERASE HOMOLOG"/>
    <property type="match status" value="1"/>
</dbReference>
<evidence type="ECO:0000259" key="8">
    <source>
        <dbReference type="Pfam" id="PF00535"/>
    </source>
</evidence>
<evidence type="ECO:0000256" key="6">
    <source>
        <dbReference type="ARBA" id="ARBA00023136"/>
    </source>
</evidence>
<dbReference type="GO" id="GO:0005886">
    <property type="term" value="C:plasma membrane"/>
    <property type="evidence" value="ECO:0007669"/>
    <property type="project" value="TreeGrafter"/>
</dbReference>
<evidence type="ECO:0000256" key="3">
    <source>
        <dbReference type="ARBA" id="ARBA00022679"/>
    </source>
</evidence>
<dbReference type="AlphaFoldDB" id="A0A9D2A5E1"/>
<dbReference type="SUPFAM" id="SSF53448">
    <property type="entry name" value="Nucleotide-diphospho-sugar transferases"/>
    <property type="match status" value="1"/>
</dbReference>
<dbReference type="InterPro" id="IPR001173">
    <property type="entry name" value="Glyco_trans_2-like"/>
</dbReference>
<organism evidence="9 10">
    <name type="scientific">Candidatus Bacteroides merdipullorum</name>
    <dbReference type="NCBI Taxonomy" id="2838474"/>
    <lineage>
        <taxon>Bacteria</taxon>
        <taxon>Pseudomonadati</taxon>
        <taxon>Bacteroidota</taxon>
        <taxon>Bacteroidia</taxon>
        <taxon>Bacteroidales</taxon>
        <taxon>Bacteroidaceae</taxon>
        <taxon>Bacteroides</taxon>
    </lineage>
</organism>
<evidence type="ECO:0000256" key="7">
    <source>
        <dbReference type="SAM" id="Phobius"/>
    </source>
</evidence>
<dbReference type="EMBL" id="DXCK01000073">
    <property type="protein sequence ID" value="HIZ01649.1"/>
    <property type="molecule type" value="Genomic_DNA"/>
</dbReference>
<dbReference type="CDD" id="cd04187">
    <property type="entry name" value="DPM1_like_bac"/>
    <property type="match status" value="1"/>
</dbReference>
<keyword evidence="4 7" id="KW-0812">Transmembrane</keyword>
<evidence type="ECO:0000256" key="1">
    <source>
        <dbReference type="ARBA" id="ARBA00004141"/>
    </source>
</evidence>
<evidence type="ECO:0000256" key="5">
    <source>
        <dbReference type="ARBA" id="ARBA00022989"/>
    </source>
</evidence>
<keyword evidence="2" id="KW-0328">Glycosyltransferase</keyword>
<sequence length="335" mass="37990">MNLAIIVPCYNEEEVLPETTSRLTDVLNRLQQAELISEGCILYVDDGSRDRTWTLIEQYAIGNPLVRGLKLSRNEGHQRALWAGLEWAANHADAAVSIDADLQDDVEAIVPMMEYFRKGIDVVYGVRKERASDTFFKRNTALLFYRLVNALGGQIVYNHADFRLLSRRAVRALVSFPERNLFLRGLVPLVGYPSATVWYDRHERFAGQSKYPLKKMLSFAIDGITSFSTRPLRYITYLGLLFVLISIATITYALFSYMNHDVMPGWTSLLVSVWFVGGSVLLACGIIGEYVGKMYKEVKRRPHYFVEKEVGERFSNTRMNSSSLTGDNASNLPSE</sequence>
<keyword evidence="3" id="KW-0808">Transferase</keyword>
<dbReference type="InterPro" id="IPR029044">
    <property type="entry name" value="Nucleotide-diphossugar_trans"/>
</dbReference>
<feature type="transmembrane region" description="Helical" evidence="7">
    <location>
        <begin position="269"/>
        <end position="291"/>
    </location>
</feature>
<gene>
    <name evidence="9" type="ORF">H9819_05255</name>
</gene>
<dbReference type="PANTHER" id="PTHR48090">
    <property type="entry name" value="UNDECAPRENYL-PHOSPHATE 4-DEOXY-4-FORMAMIDO-L-ARABINOSE TRANSFERASE-RELATED"/>
    <property type="match status" value="1"/>
</dbReference>
<feature type="transmembrane region" description="Helical" evidence="7">
    <location>
        <begin position="234"/>
        <end position="257"/>
    </location>
</feature>
<protein>
    <submittedName>
        <fullName evidence="9">Glycosyltransferase family 2 protein</fullName>
    </submittedName>
</protein>
<proteinExistence type="predicted"/>
<dbReference type="Pfam" id="PF00535">
    <property type="entry name" value="Glycos_transf_2"/>
    <property type="match status" value="1"/>
</dbReference>
<comment type="subcellular location">
    <subcellularLocation>
        <location evidence="1">Membrane</location>
        <topology evidence="1">Multi-pass membrane protein</topology>
    </subcellularLocation>
</comment>
<reference evidence="9" key="2">
    <citation type="submission" date="2021-04" db="EMBL/GenBank/DDBJ databases">
        <authorList>
            <person name="Gilroy R."/>
        </authorList>
    </citation>
    <scope>NUCLEOTIDE SEQUENCE</scope>
    <source>
        <strain evidence="9">ChiHjej12B11-24981</strain>
    </source>
</reference>
<evidence type="ECO:0000256" key="4">
    <source>
        <dbReference type="ARBA" id="ARBA00022692"/>
    </source>
</evidence>
<evidence type="ECO:0000313" key="9">
    <source>
        <dbReference type="EMBL" id="HIZ01649.1"/>
    </source>
</evidence>
<keyword evidence="6 7" id="KW-0472">Membrane</keyword>
<reference evidence="9" key="1">
    <citation type="journal article" date="2021" name="PeerJ">
        <title>Extensive microbial diversity within the chicken gut microbiome revealed by metagenomics and culture.</title>
        <authorList>
            <person name="Gilroy R."/>
            <person name="Ravi A."/>
            <person name="Getino M."/>
            <person name="Pursley I."/>
            <person name="Horton D.L."/>
            <person name="Alikhan N.F."/>
            <person name="Baker D."/>
            <person name="Gharbi K."/>
            <person name="Hall N."/>
            <person name="Watson M."/>
            <person name="Adriaenssens E.M."/>
            <person name="Foster-Nyarko E."/>
            <person name="Jarju S."/>
            <person name="Secka A."/>
            <person name="Antonio M."/>
            <person name="Oren A."/>
            <person name="Chaudhuri R.R."/>
            <person name="La Ragione R."/>
            <person name="Hildebrand F."/>
            <person name="Pallen M.J."/>
        </authorList>
    </citation>
    <scope>NUCLEOTIDE SEQUENCE</scope>
    <source>
        <strain evidence="9">ChiHjej12B11-24981</strain>
    </source>
</reference>
<comment type="caution">
    <text evidence="9">The sequence shown here is derived from an EMBL/GenBank/DDBJ whole genome shotgun (WGS) entry which is preliminary data.</text>
</comment>
<evidence type="ECO:0000313" key="10">
    <source>
        <dbReference type="Proteomes" id="UP000824023"/>
    </source>
</evidence>
<keyword evidence="5 7" id="KW-1133">Transmembrane helix</keyword>
<dbReference type="InterPro" id="IPR050256">
    <property type="entry name" value="Glycosyltransferase_2"/>
</dbReference>